<name>A0A2R6X0L7_MARPO</name>
<dbReference type="OMA" id="YLACEDQ"/>
<sequence length="268" mass="30726">MRMDKMAAMPVKYRNTRVQSSMAQMFSSIYKILRLAFVCSFLLLFVLVILIYSFNHALIPNHGAGRNGTMHSPLQTLLTKEQTMQEELRESDSEMLKRINDRSTLEVKILVIAETVAPYEDREKLETYISKQLESSDVVSKVQASALLSMVNLAPMEASLSREETGLMGSLRNSALLALIKRDRNNVHFMMVGVRAEPRLGWRRISAKERNSWNSVLSRAIMNKVRMEAQNYLWQRTMDDVQDVVKLDVRDELAWQSLLPDSVEPADK</sequence>
<dbReference type="OrthoDB" id="1919527at2759"/>
<protein>
    <submittedName>
        <fullName evidence="1">Uncharacterized protein</fullName>
    </submittedName>
</protein>
<evidence type="ECO:0000313" key="1">
    <source>
        <dbReference type="EMBL" id="PTQ39642.1"/>
    </source>
</evidence>
<dbReference type="Gramene" id="Mp4g03920.1">
    <property type="protein sequence ID" value="Mp4g03920.1.cds"/>
    <property type="gene ID" value="Mp4g03920"/>
</dbReference>
<gene>
    <name evidence="1" type="ORF">MARPO_0044s0082</name>
</gene>
<organism evidence="1 2">
    <name type="scientific">Marchantia polymorpha</name>
    <name type="common">Common liverwort</name>
    <name type="synonym">Marchantia aquatica</name>
    <dbReference type="NCBI Taxonomy" id="3197"/>
    <lineage>
        <taxon>Eukaryota</taxon>
        <taxon>Viridiplantae</taxon>
        <taxon>Streptophyta</taxon>
        <taxon>Embryophyta</taxon>
        <taxon>Marchantiophyta</taxon>
        <taxon>Marchantiopsida</taxon>
        <taxon>Marchantiidae</taxon>
        <taxon>Marchantiales</taxon>
        <taxon>Marchantiaceae</taxon>
        <taxon>Marchantia</taxon>
    </lineage>
</organism>
<dbReference type="AlphaFoldDB" id="A0A2R6X0L7"/>
<keyword evidence="2" id="KW-1185">Reference proteome</keyword>
<evidence type="ECO:0000313" key="2">
    <source>
        <dbReference type="Proteomes" id="UP000244005"/>
    </source>
</evidence>
<dbReference type="EMBL" id="KZ772716">
    <property type="protein sequence ID" value="PTQ39642.1"/>
    <property type="molecule type" value="Genomic_DNA"/>
</dbReference>
<dbReference type="Proteomes" id="UP000244005">
    <property type="component" value="Unassembled WGS sequence"/>
</dbReference>
<proteinExistence type="predicted"/>
<accession>A0A2R6X0L7</accession>
<reference evidence="2" key="1">
    <citation type="journal article" date="2017" name="Cell">
        <title>Insights into land plant evolution garnered from the Marchantia polymorpha genome.</title>
        <authorList>
            <person name="Bowman J.L."/>
            <person name="Kohchi T."/>
            <person name="Yamato K.T."/>
            <person name="Jenkins J."/>
            <person name="Shu S."/>
            <person name="Ishizaki K."/>
            <person name="Yamaoka S."/>
            <person name="Nishihama R."/>
            <person name="Nakamura Y."/>
            <person name="Berger F."/>
            <person name="Adam C."/>
            <person name="Aki S.S."/>
            <person name="Althoff F."/>
            <person name="Araki T."/>
            <person name="Arteaga-Vazquez M.A."/>
            <person name="Balasubrmanian S."/>
            <person name="Barry K."/>
            <person name="Bauer D."/>
            <person name="Boehm C.R."/>
            <person name="Briginshaw L."/>
            <person name="Caballero-Perez J."/>
            <person name="Catarino B."/>
            <person name="Chen F."/>
            <person name="Chiyoda S."/>
            <person name="Chovatia M."/>
            <person name="Davies K.M."/>
            <person name="Delmans M."/>
            <person name="Demura T."/>
            <person name="Dierschke T."/>
            <person name="Dolan L."/>
            <person name="Dorantes-Acosta A.E."/>
            <person name="Eklund D.M."/>
            <person name="Florent S.N."/>
            <person name="Flores-Sandoval E."/>
            <person name="Fujiyama A."/>
            <person name="Fukuzawa H."/>
            <person name="Galik B."/>
            <person name="Grimanelli D."/>
            <person name="Grimwood J."/>
            <person name="Grossniklaus U."/>
            <person name="Hamada T."/>
            <person name="Haseloff J."/>
            <person name="Hetherington A.J."/>
            <person name="Higo A."/>
            <person name="Hirakawa Y."/>
            <person name="Hundley H.N."/>
            <person name="Ikeda Y."/>
            <person name="Inoue K."/>
            <person name="Inoue S.I."/>
            <person name="Ishida S."/>
            <person name="Jia Q."/>
            <person name="Kakita M."/>
            <person name="Kanazawa T."/>
            <person name="Kawai Y."/>
            <person name="Kawashima T."/>
            <person name="Kennedy M."/>
            <person name="Kinose K."/>
            <person name="Kinoshita T."/>
            <person name="Kohara Y."/>
            <person name="Koide E."/>
            <person name="Komatsu K."/>
            <person name="Kopischke S."/>
            <person name="Kubo M."/>
            <person name="Kyozuka J."/>
            <person name="Lagercrantz U."/>
            <person name="Lin S.S."/>
            <person name="Lindquist E."/>
            <person name="Lipzen A.M."/>
            <person name="Lu C.W."/>
            <person name="De Luna E."/>
            <person name="Martienssen R.A."/>
            <person name="Minamino N."/>
            <person name="Mizutani M."/>
            <person name="Mizutani M."/>
            <person name="Mochizuki N."/>
            <person name="Monte I."/>
            <person name="Mosher R."/>
            <person name="Nagasaki H."/>
            <person name="Nakagami H."/>
            <person name="Naramoto S."/>
            <person name="Nishitani K."/>
            <person name="Ohtani M."/>
            <person name="Okamoto T."/>
            <person name="Okumura M."/>
            <person name="Phillips J."/>
            <person name="Pollak B."/>
            <person name="Reinders A."/>
            <person name="Rovekamp M."/>
            <person name="Sano R."/>
            <person name="Sawa S."/>
            <person name="Schmid M.W."/>
            <person name="Shirakawa M."/>
            <person name="Solano R."/>
            <person name="Spunde A."/>
            <person name="Suetsugu N."/>
            <person name="Sugano S."/>
            <person name="Sugiyama A."/>
            <person name="Sun R."/>
            <person name="Suzuki Y."/>
            <person name="Takenaka M."/>
            <person name="Takezawa D."/>
            <person name="Tomogane H."/>
            <person name="Tsuzuki M."/>
            <person name="Ueda T."/>
            <person name="Umeda M."/>
            <person name="Ward J.M."/>
            <person name="Watanabe Y."/>
            <person name="Yazaki K."/>
            <person name="Yokoyama R."/>
            <person name="Yoshitake Y."/>
            <person name="Yotsui I."/>
            <person name="Zachgo S."/>
            <person name="Schmutz J."/>
        </authorList>
    </citation>
    <scope>NUCLEOTIDE SEQUENCE [LARGE SCALE GENOMIC DNA]</scope>
    <source>
        <strain evidence="2">Tak-1</strain>
    </source>
</reference>